<protein>
    <submittedName>
        <fullName evidence="5">Type ii iv secretion system protein</fullName>
    </submittedName>
</protein>
<proteinExistence type="inferred from homology"/>
<feature type="domain" description="Bacterial type II secretion system protein E" evidence="4">
    <location>
        <begin position="178"/>
        <end position="192"/>
    </location>
</feature>
<evidence type="ECO:0000259" key="4">
    <source>
        <dbReference type="PROSITE" id="PS00662"/>
    </source>
</evidence>
<dbReference type="PANTHER" id="PTHR30258:SF2">
    <property type="entry name" value="COMG OPERON PROTEIN 1"/>
    <property type="match status" value="1"/>
</dbReference>
<dbReference type="OrthoDB" id="9808272at2"/>
<reference evidence="5 6" key="1">
    <citation type="journal article" date="2015" name="Genome Announc.">
        <title>Expanding the biotechnology potential of lactobacilli through comparative genomics of 213 strains and associated genera.</title>
        <authorList>
            <person name="Sun Z."/>
            <person name="Harris H.M."/>
            <person name="McCann A."/>
            <person name="Guo C."/>
            <person name="Argimon S."/>
            <person name="Zhang W."/>
            <person name="Yang X."/>
            <person name="Jeffery I.B."/>
            <person name="Cooney J.C."/>
            <person name="Kagawa T.F."/>
            <person name="Liu W."/>
            <person name="Song Y."/>
            <person name="Salvetti E."/>
            <person name="Wrobel A."/>
            <person name="Rasinkangas P."/>
            <person name="Parkhill J."/>
            <person name="Rea M.C."/>
            <person name="O'Sullivan O."/>
            <person name="Ritari J."/>
            <person name="Douillard F.P."/>
            <person name="Paul Ross R."/>
            <person name="Yang R."/>
            <person name="Briner A.E."/>
            <person name="Felis G.E."/>
            <person name="de Vos W.M."/>
            <person name="Barrangou R."/>
            <person name="Klaenhammer T.R."/>
            <person name="Caufield P.W."/>
            <person name="Cui Y."/>
            <person name="Zhang H."/>
            <person name="O'Toole P.W."/>
        </authorList>
    </citation>
    <scope>NUCLEOTIDE SEQUENCE [LARGE SCALE GENOMIC DNA]</scope>
    <source>
        <strain evidence="5 6">DSM 13343</strain>
    </source>
</reference>
<dbReference type="Pfam" id="PF00437">
    <property type="entry name" value="T2SSE"/>
    <property type="match status" value="1"/>
</dbReference>
<evidence type="ECO:0000313" key="6">
    <source>
        <dbReference type="Proteomes" id="UP000051790"/>
    </source>
</evidence>
<dbReference type="Gene3D" id="3.40.50.300">
    <property type="entry name" value="P-loop containing nucleotide triphosphate hydrolases"/>
    <property type="match status" value="1"/>
</dbReference>
<accession>A0A0R1QNH7</accession>
<organism evidence="5 6">
    <name type="scientific">Lacticaseibacillus manihotivorans DSM 13343 = JCM 12514</name>
    <dbReference type="NCBI Taxonomy" id="1423769"/>
    <lineage>
        <taxon>Bacteria</taxon>
        <taxon>Bacillati</taxon>
        <taxon>Bacillota</taxon>
        <taxon>Bacilli</taxon>
        <taxon>Lactobacillales</taxon>
        <taxon>Lactobacillaceae</taxon>
        <taxon>Lacticaseibacillus</taxon>
    </lineage>
</organism>
<evidence type="ECO:0000256" key="3">
    <source>
        <dbReference type="ARBA" id="ARBA00022840"/>
    </source>
</evidence>
<evidence type="ECO:0000256" key="2">
    <source>
        <dbReference type="ARBA" id="ARBA00022741"/>
    </source>
</evidence>
<dbReference type="GO" id="GO:0016887">
    <property type="term" value="F:ATP hydrolysis activity"/>
    <property type="evidence" value="ECO:0007669"/>
    <property type="project" value="TreeGrafter"/>
</dbReference>
<comment type="caution">
    <text evidence="5">The sequence shown here is derived from an EMBL/GenBank/DDBJ whole genome shotgun (WGS) entry which is preliminary data.</text>
</comment>
<keyword evidence="2" id="KW-0547">Nucleotide-binding</keyword>
<gene>
    <name evidence="5" type="ORF">FD01_GL000545</name>
</gene>
<dbReference type="CDD" id="cd01129">
    <property type="entry name" value="PulE-GspE-like"/>
    <property type="match status" value="1"/>
</dbReference>
<keyword evidence="3" id="KW-0067">ATP-binding</keyword>
<sequence length="274" mass="29975">MNNPGYLLPKTTDYQLYFRTAHDFMSQALIPTETAQRWINYLKYQADMNVAEHRRVQLGAVTINQPAVLLRLSTVGDVERRETLVARLIYGIPPLDEIGAKTVAGLAQSLQARGMLALSGATGSGKTTLLYQLAQVIATDKMVMTIEDPVEIKHENFLQLQVNPQADMTYASLLKAALRHRPDVLIIGEIRDFETAQVACEAAISGHIVLTTVHARNAELVPLRLKSLGVDAALVDAAVVASASVNLVFTPSPHAQVELVKWKEGVIDEKSQLG</sequence>
<dbReference type="PROSITE" id="PS00662">
    <property type="entry name" value="T2SP_E"/>
    <property type="match status" value="1"/>
</dbReference>
<dbReference type="SMART" id="SM00382">
    <property type="entry name" value="AAA"/>
    <property type="match status" value="1"/>
</dbReference>
<name>A0A0R1QNH7_9LACO</name>
<comment type="similarity">
    <text evidence="1">Belongs to the GSP E family.</text>
</comment>
<dbReference type="InterPro" id="IPR003593">
    <property type="entry name" value="AAA+_ATPase"/>
</dbReference>
<dbReference type="InterPro" id="IPR027417">
    <property type="entry name" value="P-loop_NTPase"/>
</dbReference>
<dbReference type="EMBL" id="AZEU01000114">
    <property type="protein sequence ID" value="KRL46092.1"/>
    <property type="molecule type" value="Genomic_DNA"/>
</dbReference>
<dbReference type="GO" id="GO:0005524">
    <property type="term" value="F:ATP binding"/>
    <property type="evidence" value="ECO:0007669"/>
    <property type="project" value="UniProtKB-KW"/>
</dbReference>
<dbReference type="Proteomes" id="UP000051790">
    <property type="component" value="Unassembled WGS sequence"/>
</dbReference>
<dbReference type="RefSeq" id="WP_056963251.1">
    <property type="nucleotide sequence ID" value="NZ_AZEU01000114.1"/>
</dbReference>
<evidence type="ECO:0000313" key="5">
    <source>
        <dbReference type="EMBL" id="KRL46092.1"/>
    </source>
</evidence>
<dbReference type="Gene3D" id="3.30.450.90">
    <property type="match status" value="1"/>
</dbReference>
<dbReference type="PATRIC" id="fig|1423769.4.peg.579"/>
<dbReference type="GO" id="GO:0005886">
    <property type="term" value="C:plasma membrane"/>
    <property type="evidence" value="ECO:0007669"/>
    <property type="project" value="TreeGrafter"/>
</dbReference>
<evidence type="ECO:0000256" key="1">
    <source>
        <dbReference type="ARBA" id="ARBA00006611"/>
    </source>
</evidence>
<dbReference type="AlphaFoldDB" id="A0A0R1QNH7"/>
<dbReference type="SUPFAM" id="SSF52540">
    <property type="entry name" value="P-loop containing nucleoside triphosphate hydrolases"/>
    <property type="match status" value="1"/>
</dbReference>
<keyword evidence="6" id="KW-1185">Reference proteome</keyword>
<dbReference type="PANTHER" id="PTHR30258">
    <property type="entry name" value="TYPE II SECRETION SYSTEM PROTEIN GSPE-RELATED"/>
    <property type="match status" value="1"/>
</dbReference>
<dbReference type="InterPro" id="IPR001482">
    <property type="entry name" value="T2SS/T4SS_dom"/>
</dbReference>